<dbReference type="Pfam" id="PF13799">
    <property type="entry name" value="DUF4183"/>
    <property type="match status" value="1"/>
</dbReference>
<reference evidence="2 3" key="1">
    <citation type="submission" date="2014-10" db="EMBL/GenBank/DDBJ databases">
        <title>Draft genome of phytase producing Bacillus ginsengihumi strain M2.11.</title>
        <authorList>
            <person name="Toymentseva A."/>
            <person name="Boulygina E.A."/>
            <person name="Kazakov S.V."/>
            <person name="Kayumov I."/>
            <person name="Suleimanova A.D."/>
            <person name="Mardanova A.M."/>
            <person name="Maria S.N."/>
            <person name="Sergey M.Y."/>
            <person name="Sharipova M.R."/>
        </authorList>
    </citation>
    <scope>NUCLEOTIDE SEQUENCE [LARGE SCALE GENOMIC DNA]</scope>
    <source>
        <strain evidence="2 3">M2.11</strain>
    </source>
</reference>
<name>A0A0A6Y2A3_9BACI</name>
<dbReference type="STRING" id="363870.NG54_03535"/>
<dbReference type="Proteomes" id="UP000030588">
    <property type="component" value="Unassembled WGS sequence"/>
</dbReference>
<proteinExistence type="predicted"/>
<gene>
    <name evidence="2" type="ORF">NG54_03535</name>
</gene>
<sequence length="116" mass="13447">MENPKYERAQNDPSRLFLNLPSVQYEREFRLHLPNKVMVYEFYTISDGCRKIYTNNDGIEGNNKILDPLTVSYTSLFINGVLQPRENYVIQEGKLLLLTEDIPILGAPIVLQMIKL</sequence>
<organism evidence="2 3">
    <name type="scientific">Heyndrickxia ginsengihumi</name>
    <dbReference type="NCBI Taxonomy" id="363870"/>
    <lineage>
        <taxon>Bacteria</taxon>
        <taxon>Bacillati</taxon>
        <taxon>Bacillota</taxon>
        <taxon>Bacilli</taxon>
        <taxon>Bacillales</taxon>
        <taxon>Bacillaceae</taxon>
        <taxon>Heyndrickxia</taxon>
    </lineage>
</organism>
<evidence type="ECO:0000313" key="2">
    <source>
        <dbReference type="EMBL" id="KHD86392.1"/>
    </source>
</evidence>
<dbReference type="RefSeq" id="WP_025730444.1">
    <property type="nucleotide sequence ID" value="NZ_JAAIWK010000004.1"/>
</dbReference>
<dbReference type="EMBL" id="JRUN01000006">
    <property type="protein sequence ID" value="KHD86392.1"/>
    <property type="molecule type" value="Genomic_DNA"/>
</dbReference>
<dbReference type="InterPro" id="IPR025237">
    <property type="entry name" value="DUF4183"/>
</dbReference>
<feature type="domain" description="DUF4183" evidence="1">
    <location>
        <begin position="44"/>
        <end position="113"/>
    </location>
</feature>
<comment type="caution">
    <text evidence="2">The sequence shown here is derived from an EMBL/GenBank/DDBJ whole genome shotgun (WGS) entry which is preliminary data.</text>
</comment>
<accession>A0A0A6Y2A3</accession>
<protein>
    <recommendedName>
        <fullName evidence="1">DUF4183 domain-containing protein</fullName>
    </recommendedName>
</protein>
<evidence type="ECO:0000259" key="1">
    <source>
        <dbReference type="Pfam" id="PF13799"/>
    </source>
</evidence>
<dbReference type="AlphaFoldDB" id="A0A0A6Y2A3"/>
<evidence type="ECO:0000313" key="3">
    <source>
        <dbReference type="Proteomes" id="UP000030588"/>
    </source>
</evidence>